<dbReference type="EMBL" id="KV745218">
    <property type="protein sequence ID" value="OCK76359.1"/>
    <property type="molecule type" value="Genomic_DNA"/>
</dbReference>
<feature type="compositionally biased region" description="Gly residues" evidence="1">
    <location>
        <begin position="38"/>
        <end position="55"/>
    </location>
</feature>
<dbReference type="AlphaFoldDB" id="A0A8E2E323"/>
<feature type="compositionally biased region" description="Basic and acidic residues" evidence="1">
    <location>
        <begin position="413"/>
        <end position="431"/>
    </location>
</feature>
<evidence type="ECO:0000313" key="3">
    <source>
        <dbReference type="Proteomes" id="UP000250266"/>
    </source>
</evidence>
<feature type="region of interest" description="Disordered" evidence="1">
    <location>
        <begin position="1"/>
        <end position="55"/>
    </location>
</feature>
<dbReference type="OrthoDB" id="3793347at2759"/>
<sequence length="443" mass="49000">MSATADPIIPGDTLHKGFKNNNGLVTPRASPEPCNGTGAAGGGAGAAGGDGAAGGSSGQELELILKCGKDEHRKVLGLGDVDPDAYAEEEAIEKAVWNRGTDFHPKYNKAKNAQKAFNRIIEAGEALECRSGLIDDLKDWDGDGGDFETEEEVPYPPPNISKMYDEATVHIAHLQKNPKSKAALRGLDDLNDQIKKINKEDGLEKIDQWVIDYKTIQGFYEEAMPFIRILKKRPSDKEATYQIVEINEKLAIFNHKNYYPQWEMYRDIVIPKVPTRATPETKDTKCKPGFTEKGERILGMAPTETIDVMGKPSMTRCRFLVEKKGDLNPMVFEDAADIGEEATRGYLEELPKSERNDIRSKMNEYSPKDRKGFVKVKAVACDGSDNQRGFQYLGQREPADLGLSKLTFPKVASQEEKEAQNQDQEGAREETGAQEVQIGEAAQ</sequence>
<name>A0A8E2E323_9PEZI</name>
<keyword evidence="3" id="KW-1185">Reference proteome</keyword>
<organism evidence="2 3">
    <name type="scientific">Lepidopterella palustris CBS 459.81</name>
    <dbReference type="NCBI Taxonomy" id="1314670"/>
    <lineage>
        <taxon>Eukaryota</taxon>
        <taxon>Fungi</taxon>
        <taxon>Dikarya</taxon>
        <taxon>Ascomycota</taxon>
        <taxon>Pezizomycotina</taxon>
        <taxon>Dothideomycetes</taxon>
        <taxon>Pleosporomycetidae</taxon>
        <taxon>Mytilinidiales</taxon>
        <taxon>Argynnaceae</taxon>
        <taxon>Lepidopterella</taxon>
    </lineage>
</organism>
<dbReference type="Proteomes" id="UP000250266">
    <property type="component" value="Unassembled WGS sequence"/>
</dbReference>
<evidence type="ECO:0000256" key="1">
    <source>
        <dbReference type="SAM" id="MobiDB-lite"/>
    </source>
</evidence>
<evidence type="ECO:0000313" key="2">
    <source>
        <dbReference type="EMBL" id="OCK76359.1"/>
    </source>
</evidence>
<reference evidence="2 3" key="1">
    <citation type="journal article" date="2016" name="Nat. Commun.">
        <title>Ectomycorrhizal ecology is imprinted in the genome of the dominant symbiotic fungus Cenococcum geophilum.</title>
        <authorList>
            <consortium name="DOE Joint Genome Institute"/>
            <person name="Peter M."/>
            <person name="Kohler A."/>
            <person name="Ohm R.A."/>
            <person name="Kuo A."/>
            <person name="Krutzmann J."/>
            <person name="Morin E."/>
            <person name="Arend M."/>
            <person name="Barry K.W."/>
            <person name="Binder M."/>
            <person name="Choi C."/>
            <person name="Clum A."/>
            <person name="Copeland A."/>
            <person name="Grisel N."/>
            <person name="Haridas S."/>
            <person name="Kipfer T."/>
            <person name="LaButti K."/>
            <person name="Lindquist E."/>
            <person name="Lipzen A."/>
            <person name="Maire R."/>
            <person name="Meier B."/>
            <person name="Mihaltcheva S."/>
            <person name="Molinier V."/>
            <person name="Murat C."/>
            <person name="Poggeler S."/>
            <person name="Quandt C.A."/>
            <person name="Sperisen C."/>
            <person name="Tritt A."/>
            <person name="Tisserant E."/>
            <person name="Crous P.W."/>
            <person name="Henrissat B."/>
            <person name="Nehls U."/>
            <person name="Egli S."/>
            <person name="Spatafora J.W."/>
            <person name="Grigoriev I.V."/>
            <person name="Martin F.M."/>
        </authorList>
    </citation>
    <scope>NUCLEOTIDE SEQUENCE [LARGE SCALE GENOMIC DNA]</scope>
    <source>
        <strain evidence="2 3">CBS 459.81</strain>
    </source>
</reference>
<proteinExistence type="predicted"/>
<accession>A0A8E2E323</accession>
<protein>
    <submittedName>
        <fullName evidence="2">Uncharacterized protein</fullName>
    </submittedName>
</protein>
<feature type="region of interest" description="Disordered" evidence="1">
    <location>
        <begin position="404"/>
        <end position="443"/>
    </location>
</feature>
<gene>
    <name evidence="2" type="ORF">K432DRAFT_408241</name>
</gene>